<proteinExistence type="predicted"/>
<name>A0A0B7C095_9EUPU</name>
<sequence>IADTSDKTSDKTDKTSCTSETKQEQNKLSGKLEEKTEPKLAGKPVVPEEPEDAFAESLVCIICQELLYDCISLQPCMH</sequence>
<organism evidence="2">
    <name type="scientific">Arion vulgaris</name>
    <dbReference type="NCBI Taxonomy" id="1028688"/>
    <lineage>
        <taxon>Eukaryota</taxon>
        <taxon>Metazoa</taxon>
        <taxon>Spiralia</taxon>
        <taxon>Lophotrochozoa</taxon>
        <taxon>Mollusca</taxon>
        <taxon>Gastropoda</taxon>
        <taxon>Heterobranchia</taxon>
        <taxon>Euthyneura</taxon>
        <taxon>Panpulmonata</taxon>
        <taxon>Eupulmonata</taxon>
        <taxon>Stylommatophora</taxon>
        <taxon>Helicina</taxon>
        <taxon>Arionoidea</taxon>
        <taxon>Arionidae</taxon>
        <taxon>Arion</taxon>
    </lineage>
</organism>
<feature type="compositionally biased region" description="Basic and acidic residues" evidence="1">
    <location>
        <begin position="21"/>
        <end position="40"/>
    </location>
</feature>
<feature type="region of interest" description="Disordered" evidence="1">
    <location>
        <begin position="1"/>
        <end position="47"/>
    </location>
</feature>
<feature type="non-terminal residue" evidence="2">
    <location>
        <position position="1"/>
    </location>
</feature>
<gene>
    <name evidence="2" type="primary">ORF217587</name>
</gene>
<reference evidence="2" key="1">
    <citation type="submission" date="2014-12" db="EMBL/GenBank/DDBJ databases">
        <title>Insight into the proteome of Arion vulgaris.</title>
        <authorList>
            <person name="Aradska J."/>
            <person name="Bulat T."/>
            <person name="Smidak R."/>
            <person name="Sarate P."/>
            <person name="Gangsoo J."/>
            <person name="Sialana F."/>
            <person name="Bilban M."/>
            <person name="Lubec G."/>
        </authorList>
    </citation>
    <scope>NUCLEOTIDE SEQUENCE</scope>
    <source>
        <tissue evidence="2">Skin</tissue>
    </source>
</reference>
<dbReference type="EMBL" id="HACG01051165">
    <property type="protein sequence ID" value="CEK98036.1"/>
    <property type="molecule type" value="Transcribed_RNA"/>
</dbReference>
<dbReference type="AlphaFoldDB" id="A0A0B7C095"/>
<feature type="compositionally biased region" description="Basic and acidic residues" evidence="1">
    <location>
        <begin position="1"/>
        <end position="14"/>
    </location>
</feature>
<evidence type="ECO:0000313" key="2">
    <source>
        <dbReference type="EMBL" id="CEK98036.1"/>
    </source>
</evidence>
<evidence type="ECO:0000256" key="1">
    <source>
        <dbReference type="SAM" id="MobiDB-lite"/>
    </source>
</evidence>
<feature type="non-terminal residue" evidence="2">
    <location>
        <position position="78"/>
    </location>
</feature>
<accession>A0A0B7C095</accession>
<protein>
    <submittedName>
        <fullName evidence="2">Uncharacterized protein</fullName>
    </submittedName>
</protein>